<evidence type="ECO:0000256" key="1">
    <source>
        <dbReference type="ARBA" id="ARBA00004286"/>
    </source>
</evidence>
<comment type="caution">
    <text evidence="5">The sequence shown here is derived from an EMBL/GenBank/DDBJ whole genome shotgun (WGS) entry which is preliminary data.</text>
</comment>
<dbReference type="InterPro" id="IPR046341">
    <property type="entry name" value="SET_dom_sf"/>
</dbReference>
<dbReference type="PANTHER" id="PTHR45660">
    <property type="entry name" value="HISTONE-LYSINE N-METHYLTRANSFERASE SETMAR"/>
    <property type="match status" value="1"/>
</dbReference>
<evidence type="ECO:0000313" key="6">
    <source>
        <dbReference type="Proteomes" id="UP000015453"/>
    </source>
</evidence>
<accession>S8DX07</accession>
<protein>
    <recommendedName>
        <fullName evidence="4">YDG domain-containing protein</fullName>
    </recommendedName>
</protein>
<gene>
    <name evidence="5" type="ORF">M569_10359</name>
</gene>
<dbReference type="InterPro" id="IPR036987">
    <property type="entry name" value="SRA-YDG_sf"/>
</dbReference>
<dbReference type="GO" id="GO:0042054">
    <property type="term" value="F:histone methyltransferase activity"/>
    <property type="evidence" value="ECO:0007669"/>
    <property type="project" value="InterPro"/>
</dbReference>
<dbReference type="InterPro" id="IPR003105">
    <property type="entry name" value="SRA_YDG"/>
</dbReference>
<organism evidence="5 6">
    <name type="scientific">Genlisea aurea</name>
    <dbReference type="NCBI Taxonomy" id="192259"/>
    <lineage>
        <taxon>Eukaryota</taxon>
        <taxon>Viridiplantae</taxon>
        <taxon>Streptophyta</taxon>
        <taxon>Embryophyta</taxon>
        <taxon>Tracheophyta</taxon>
        <taxon>Spermatophyta</taxon>
        <taxon>Magnoliopsida</taxon>
        <taxon>eudicotyledons</taxon>
        <taxon>Gunneridae</taxon>
        <taxon>Pentapetalae</taxon>
        <taxon>asterids</taxon>
        <taxon>lamiids</taxon>
        <taxon>Lamiales</taxon>
        <taxon>Lentibulariaceae</taxon>
        <taxon>Genlisea</taxon>
    </lineage>
</organism>
<feature type="non-terminal residue" evidence="5">
    <location>
        <position position="446"/>
    </location>
</feature>
<dbReference type="PROSITE" id="PS51015">
    <property type="entry name" value="YDG"/>
    <property type="match status" value="1"/>
</dbReference>
<comment type="subcellular location">
    <subcellularLocation>
        <location evidence="1">Chromosome</location>
    </subcellularLocation>
    <subcellularLocation>
        <location evidence="3">Nucleus</location>
    </subcellularLocation>
</comment>
<evidence type="ECO:0000259" key="4">
    <source>
        <dbReference type="PROSITE" id="PS51015"/>
    </source>
</evidence>
<sequence length="446" mass="49568">MSLRNTGDAAANRIGGLCTDSGGIDCIRAVPLRSFPSTCIAKFESRDYSILVGGCQKDSPDAVLRELDDLLAQSTQYLASHPEECDSESSCDDKPLVLLEESEFLEDESNFGDDEIANAKRDPKHDELVNFNLSQPDTSNRVKVKKLLDLFEEKYKELCSHRTDKECRKRFHIPAAESIKSSGMWIDVSQPFGHIPGVEIGDVFQFRSQLAVVGLHRQFINGIDFVVIEGKKYATSIVNSGRYSNQFESSGVLIYSGQGGNSKFVDKVADQKLEKGNIAMFNSLEMGYPIRVIGRSPAKSNAGIITEGKHVYVYDGLYAIRSFRQERDHVSGKLVFKFELHRMEGQARSSHVRTKLKTSAAMPKYFANDISQGKETFLVRASNDVDEDRPIPFVYITKVVYPSWYTSFVAPQGCGCVYGCSESSPCACVMKNGGEIPYNESANIIK</sequence>
<dbReference type="Proteomes" id="UP000015453">
    <property type="component" value="Unassembled WGS sequence"/>
</dbReference>
<dbReference type="SUPFAM" id="SSF82199">
    <property type="entry name" value="SET domain"/>
    <property type="match status" value="1"/>
</dbReference>
<dbReference type="EMBL" id="AUSU01004830">
    <property type="protein sequence ID" value="EPS64422.1"/>
    <property type="molecule type" value="Genomic_DNA"/>
</dbReference>
<dbReference type="Pfam" id="PF02182">
    <property type="entry name" value="SAD_SRA"/>
    <property type="match status" value="1"/>
</dbReference>
<dbReference type="GO" id="GO:0008270">
    <property type="term" value="F:zinc ion binding"/>
    <property type="evidence" value="ECO:0007669"/>
    <property type="project" value="InterPro"/>
</dbReference>
<dbReference type="GO" id="GO:0005694">
    <property type="term" value="C:chromosome"/>
    <property type="evidence" value="ECO:0007669"/>
    <property type="project" value="UniProtKB-SubCell"/>
</dbReference>
<dbReference type="InterPro" id="IPR015947">
    <property type="entry name" value="PUA-like_sf"/>
</dbReference>
<dbReference type="OrthoDB" id="5792673at2759"/>
<proteinExistence type="predicted"/>
<dbReference type="SMART" id="SM00466">
    <property type="entry name" value="SRA"/>
    <property type="match status" value="1"/>
</dbReference>
<dbReference type="GO" id="GO:0003690">
    <property type="term" value="F:double-stranded DNA binding"/>
    <property type="evidence" value="ECO:0007669"/>
    <property type="project" value="TreeGrafter"/>
</dbReference>
<dbReference type="GO" id="GO:0005634">
    <property type="term" value="C:nucleus"/>
    <property type="evidence" value="ECO:0007669"/>
    <property type="project" value="UniProtKB-SubCell"/>
</dbReference>
<keyword evidence="6" id="KW-1185">Reference proteome</keyword>
<dbReference type="InterPro" id="IPR051357">
    <property type="entry name" value="H3K9_HMTase_SUVAR3-9"/>
</dbReference>
<evidence type="ECO:0000256" key="3">
    <source>
        <dbReference type="PROSITE-ProRule" id="PRU00358"/>
    </source>
</evidence>
<dbReference type="Gene3D" id="2.30.280.10">
    <property type="entry name" value="SRA-YDG"/>
    <property type="match status" value="1"/>
</dbReference>
<keyword evidence="2 3" id="KW-0539">Nucleus</keyword>
<dbReference type="Pfam" id="PF05033">
    <property type="entry name" value="Pre-SET"/>
    <property type="match status" value="1"/>
</dbReference>
<evidence type="ECO:0000256" key="2">
    <source>
        <dbReference type="ARBA" id="ARBA00023242"/>
    </source>
</evidence>
<dbReference type="SMART" id="SM00468">
    <property type="entry name" value="PreSET"/>
    <property type="match status" value="1"/>
</dbReference>
<dbReference type="AlphaFoldDB" id="S8DX07"/>
<evidence type="ECO:0000313" key="5">
    <source>
        <dbReference type="EMBL" id="EPS64422.1"/>
    </source>
</evidence>
<dbReference type="Gene3D" id="2.170.270.10">
    <property type="entry name" value="SET domain"/>
    <property type="match status" value="1"/>
</dbReference>
<dbReference type="PANTHER" id="PTHR45660:SF46">
    <property type="entry name" value="HISTONE-LYSINE N-METHYLTRANSFERASE, H3 LYSINE-9 SPECIFIC SUVH6"/>
    <property type="match status" value="1"/>
</dbReference>
<feature type="domain" description="YDG" evidence="4">
    <location>
        <begin position="193"/>
        <end position="342"/>
    </location>
</feature>
<dbReference type="InterPro" id="IPR007728">
    <property type="entry name" value="Pre-SET_dom"/>
</dbReference>
<reference evidence="5 6" key="1">
    <citation type="journal article" date="2013" name="BMC Genomics">
        <title>The miniature genome of a carnivorous plant Genlisea aurea contains a low number of genes and short non-coding sequences.</title>
        <authorList>
            <person name="Leushkin E.V."/>
            <person name="Sutormin R.A."/>
            <person name="Nabieva E.R."/>
            <person name="Penin A.A."/>
            <person name="Kondrashov A.S."/>
            <person name="Logacheva M.D."/>
        </authorList>
    </citation>
    <scope>NUCLEOTIDE SEQUENCE [LARGE SCALE GENOMIC DNA]</scope>
</reference>
<dbReference type="SUPFAM" id="SSF88697">
    <property type="entry name" value="PUA domain-like"/>
    <property type="match status" value="1"/>
</dbReference>
<name>S8DX07_9LAMI</name>